<proteinExistence type="predicted"/>
<protein>
    <recommendedName>
        <fullName evidence="4">Infection structure specific protein</fullName>
    </recommendedName>
</protein>
<name>A0A0A1TMT9_9HYPO</name>
<evidence type="ECO:0000313" key="2">
    <source>
        <dbReference type="EMBL" id="CEJ92443.1"/>
    </source>
</evidence>
<dbReference type="HOGENOM" id="CLU_1435377_0_0_1"/>
<feature type="chain" id="PRO_5001979589" description="Infection structure specific protein" evidence="1">
    <location>
        <begin position="20"/>
        <end position="189"/>
    </location>
</feature>
<organism evidence="2 3">
    <name type="scientific">[Torrubiella] hemipterigena</name>
    <dbReference type="NCBI Taxonomy" id="1531966"/>
    <lineage>
        <taxon>Eukaryota</taxon>
        <taxon>Fungi</taxon>
        <taxon>Dikarya</taxon>
        <taxon>Ascomycota</taxon>
        <taxon>Pezizomycotina</taxon>
        <taxon>Sordariomycetes</taxon>
        <taxon>Hypocreomycetidae</taxon>
        <taxon>Hypocreales</taxon>
        <taxon>Clavicipitaceae</taxon>
        <taxon>Clavicipitaceae incertae sedis</taxon>
        <taxon>'Torrubiella' clade</taxon>
    </lineage>
</organism>
<dbReference type="AlphaFoldDB" id="A0A0A1TMT9"/>
<dbReference type="EMBL" id="CDHN01000004">
    <property type="protein sequence ID" value="CEJ92443.1"/>
    <property type="molecule type" value="Genomic_DNA"/>
</dbReference>
<gene>
    <name evidence="2" type="ORF">VHEMI08096</name>
</gene>
<keyword evidence="3" id="KW-1185">Reference proteome</keyword>
<sequence>MQTTSFAVVALAAFQQASAELVPAEAVRAVGPQVTPVHVYRRDEASCLDKAKSKIDFPPPPSAIANLPTASNADACKETFPASLSSEVMDYAGKLSSWAEKMKTFVKQEPAHCGRSSAVEFSSCTLPSITYVWSGAAATANASSLINSPPFPSKIVISDSQSSAATSSAVSNSLLIGAAAAAIAAFVAV</sequence>
<feature type="signal peptide" evidence="1">
    <location>
        <begin position="1"/>
        <end position="19"/>
    </location>
</feature>
<accession>A0A0A1TMT9</accession>
<evidence type="ECO:0000313" key="3">
    <source>
        <dbReference type="Proteomes" id="UP000039046"/>
    </source>
</evidence>
<reference evidence="2 3" key="1">
    <citation type="journal article" date="2015" name="Genome Announc.">
        <title>Draft Genome Sequence and Gene Annotation of the Entomopathogenic Fungus Verticillium hemipterigenum.</title>
        <authorList>
            <person name="Horn F."/>
            <person name="Habel A."/>
            <person name="Scharf D.H."/>
            <person name="Dworschak J."/>
            <person name="Brakhage A.A."/>
            <person name="Guthke R."/>
            <person name="Hertweck C."/>
            <person name="Linde J."/>
        </authorList>
    </citation>
    <scope>NUCLEOTIDE SEQUENCE [LARGE SCALE GENOMIC DNA]</scope>
</reference>
<evidence type="ECO:0000256" key="1">
    <source>
        <dbReference type="SAM" id="SignalP"/>
    </source>
</evidence>
<evidence type="ECO:0008006" key="4">
    <source>
        <dbReference type="Google" id="ProtNLM"/>
    </source>
</evidence>
<dbReference type="Proteomes" id="UP000039046">
    <property type="component" value="Unassembled WGS sequence"/>
</dbReference>
<keyword evidence="1" id="KW-0732">Signal</keyword>